<dbReference type="AlphaFoldDB" id="A0A6J1C7E8"/>
<dbReference type="PANTHER" id="PTHR12963">
    <property type="entry name" value="THYROID RECEPTOR INTERACTING PROTEIN RELATED"/>
    <property type="match status" value="1"/>
</dbReference>
<dbReference type="GO" id="GO:0072344">
    <property type="term" value="P:rescue of stalled ribosome"/>
    <property type="evidence" value="ECO:0007669"/>
    <property type="project" value="InterPro"/>
</dbReference>
<dbReference type="InterPro" id="IPR009349">
    <property type="entry name" value="TRIP4/RQT4_C2HC5_Znf"/>
</dbReference>
<dbReference type="GeneID" id="111009070"/>
<keyword evidence="5" id="KW-1185">Reference proteome</keyword>
<name>A0A6J1C7E8_MOMCH</name>
<evidence type="ECO:0000259" key="3">
    <source>
        <dbReference type="Pfam" id="PF06221"/>
    </source>
</evidence>
<sequence length="429" mass="47743">MATSGEWLEKALDDLCQKMEIGWGLDKDMISGLVSYCELAQPQDAKEYLDNIIGQEFGKSVIDEYLRLRGHSDLCSKTSDVPTSKLHAYVKPPSHEGSFSGSKKPVKTPKTISISSKEVEPKKITGSSNVENQDPSDSRNSSSGRGNQSYSKKKKATKVVSLAEAAKGSIVFQQGKPCSCQARRHRLVSNCLSCGKIVCEQEGEGPCSFCGSLVLREGSTYAGMDGGFTPLSDAEAAAEAYAKRLVEYDRNSAARTSVIDDQSDYYQIEGNSWLSNEEKELLRKKQEEIEEAERAKRNKVVVTFDLVGRKVLLNEDDASELESHNNILRPLDEREVNRIKPNPTLQIHPVFLDPGPREKSTKGRNPNKAVSKGICLEITGRVQHESNEFKNFIVENETETSFNRKAWQGPSVNHRQQLQDNYECSLDAR</sequence>
<proteinExistence type="predicted"/>
<evidence type="ECO:0000313" key="6">
    <source>
        <dbReference type="RefSeq" id="XP_022137696.1"/>
    </source>
</evidence>
<evidence type="ECO:0000313" key="5">
    <source>
        <dbReference type="Proteomes" id="UP000504603"/>
    </source>
</evidence>
<accession>A0A6J1C7E8</accession>
<dbReference type="KEGG" id="mcha:111009070"/>
<feature type="domain" description="TRIP4/RQT4 C2HC5-type zinc finger" evidence="3">
    <location>
        <begin position="176"/>
        <end position="216"/>
    </location>
</feature>
<evidence type="ECO:0000259" key="4">
    <source>
        <dbReference type="Pfam" id="PF23134"/>
    </source>
</evidence>
<dbReference type="OrthoDB" id="338816at2759"/>
<dbReference type="PANTHER" id="PTHR12963:SF4">
    <property type="entry name" value="ACTIVATING SIGNAL COINTEGRATOR 1"/>
    <property type="match status" value="1"/>
</dbReference>
<dbReference type="InterPro" id="IPR039128">
    <property type="entry name" value="TRIP4-like"/>
</dbReference>
<feature type="compositionally biased region" description="Low complexity" evidence="2">
    <location>
        <begin position="133"/>
        <end position="150"/>
    </location>
</feature>
<gene>
    <name evidence="6" type="primary">LOC111009070</name>
</gene>
<feature type="domain" description="Activating signal cointegrator 1 third" evidence="4">
    <location>
        <begin position="261"/>
        <end position="312"/>
    </location>
</feature>
<feature type="region of interest" description="Disordered" evidence="2">
    <location>
        <begin position="345"/>
        <end position="368"/>
    </location>
</feature>
<dbReference type="GO" id="GO:0005634">
    <property type="term" value="C:nucleus"/>
    <property type="evidence" value="ECO:0007669"/>
    <property type="project" value="InterPro"/>
</dbReference>
<dbReference type="InterPro" id="IPR056993">
    <property type="entry name" value="TRIP4_3rd_dom"/>
</dbReference>
<dbReference type="GO" id="GO:0008270">
    <property type="term" value="F:zinc ion binding"/>
    <property type="evidence" value="ECO:0007669"/>
    <property type="project" value="InterPro"/>
</dbReference>
<dbReference type="Pfam" id="PF06221">
    <property type="entry name" value="zf-C2HC5"/>
    <property type="match status" value="1"/>
</dbReference>
<feature type="region of interest" description="Disordered" evidence="2">
    <location>
        <begin position="87"/>
        <end position="153"/>
    </location>
</feature>
<dbReference type="RefSeq" id="XP_022137696.1">
    <property type="nucleotide sequence ID" value="XM_022282004.1"/>
</dbReference>
<dbReference type="GO" id="GO:0045893">
    <property type="term" value="P:positive regulation of DNA-templated transcription"/>
    <property type="evidence" value="ECO:0007669"/>
    <property type="project" value="TreeGrafter"/>
</dbReference>
<reference evidence="6" key="1">
    <citation type="submission" date="2025-08" db="UniProtKB">
        <authorList>
            <consortium name="RefSeq"/>
        </authorList>
    </citation>
    <scope>IDENTIFICATION</scope>
    <source>
        <strain evidence="6">OHB3-1</strain>
    </source>
</reference>
<dbReference type="Proteomes" id="UP000504603">
    <property type="component" value="Unplaced"/>
</dbReference>
<dbReference type="Pfam" id="PF23134">
    <property type="entry name" value="TRIP4_3rd"/>
    <property type="match status" value="1"/>
</dbReference>
<keyword evidence="1" id="KW-0175">Coiled coil</keyword>
<protein>
    <submittedName>
        <fullName evidence="6">Uncharacterized protein C1A6.01c</fullName>
    </submittedName>
</protein>
<evidence type="ECO:0000256" key="1">
    <source>
        <dbReference type="SAM" id="Coils"/>
    </source>
</evidence>
<organism evidence="5 6">
    <name type="scientific">Momordica charantia</name>
    <name type="common">Bitter gourd</name>
    <name type="synonym">Balsam pear</name>
    <dbReference type="NCBI Taxonomy" id="3673"/>
    <lineage>
        <taxon>Eukaryota</taxon>
        <taxon>Viridiplantae</taxon>
        <taxon>Streptophyta</taxon>
        <taxon>Embryophyta</taxon>
        <taxon>Tracheophyta</taxon>
        <taxon>Spermatophyta</taxon>
        <taxon>Magnoliopsida</taxon>
        <taxon>eudicotyledons</taxon>
        <taxon>Gunneridae</taxon>
        <taxon>Pentapetalae</taxon>
        <taxon>rosids</taxon>
        <taxon>fabids</taxon>
        <taxon>Cucurbitales</taxon>
        <taxon>Cucurbitaceae</taxon>
        <taxon>Momordiceae</taxon>
        <taxon>Momordica</taxon>
    </lineage>
</organism>
<dbReference type="GO" id="GO:0180022">
    <property type="term" value="C:RQC-trigger complex"/>
    <property type="evidence" value="ECO:0007669"/>
    <property type="project" value="InterPro"/>
</dbReference>
<evidence type="ECO:0000256" key="2">
    <source>
        <dbReference type="SAM" id="MobiDB-lite"/>
    </source>
</evidence>
<feature type="coiled-coil region" evidence="1">
    <location>
        <begin position="275"/>
        <end position="302"/>
    </location>
</feature>